<accession>A0A2P5WE75</accession>
<name>A0A2P5WE75_GOSBA</name>
<evidence type="ECO:0000313" key="1">
    <source>
        <dbReference type="EMBL" id="PPR89389.1"/>
    </source>
</evidence>
<dbReference type="AlphaFoldDB" id="A0A2P5WE75"/>
<evidence type="ECO:0000313" key="2">
    <source>
        <dbReference type="Proteomes" id="UP000239757"/>
    </source>
</evidence>
<protein>
    <recommendedName>
        <fullName evidence="3">DUF4283 domain-containing protein</fullName>
    </recommendedName>
</protein>
<dbReference type="Proteomes" id="UP000239757">
    <property type="component" value="Unassembled WGS sequence"/>
</dbReference>
<dbReference type="EMBL" id="KZ667969">
    <property type="protein sequence ID" value="PPR89389.1"/>
    <property type="molecule type" value="Genomic_DNA"/>
</dbReference>
<sequence length="216" mass="24358">MATTVVVKHLGRNIGYTTLQNKIYNLWRPSIRLNLWMSNMGCFGEIPKYGHMKTLCPLFVDKLDHPMEKEVALAGNVEGKENEAFGPWMLVEQKLQRLPNEKRNPKTKNPEKDLCRSRFNILEEETELDVEISVDFQGRKRRMGEAGMAKLGPRLKGAIATSSLGGSFVGVEIRPVLRDSRLHQASQSVTNMLSNNFPISSQINKVHLDAEIVGNI</sequence>
<gene>
    <name evidence="1" type="ORF">GOBAR_AA31302</name>
</gene>
<evidence type="ECO:0008006" key="3">
    <source>
        <dbReference type="Google" id="ProtNLM"/>
    </source>
</evidence>
<organism evidence="1 2">
    <name type="scientific">Gossypium barbadense</name>
    <name type="common">Sea Island cotton</name>
    <name type="synonym">Hibiscus barbadensis</name>
    <dbReference type="NCBI Taxonomy" id="3634"/>
    <lineage>
        <taxon>Eukaryota</taxon>
        <taxon>Viridiplantae</taxon>
        <taxon>Streptophyta</taxon>
        <taxon>Embryophyta</taxon>
        <taxon>Tracheophyta</taxon>
        <taxon>Spermatophyta</taxon>
        <taxon>Magnoliopsida</taxon>
        <taxon>eudicotyledons</taxon>
        <taxon>Gunneridae</taxon>
        <taxon>Pentapetalae</taxon>
        <taxon>rosids</taxon>
        <taxon>malvids</taxon>
        <taxon>Malvales</taxon>
        <taxon>Malvaceae</taxon>
        <taxon>Malvoideae</taxon>
        <taxon>Gossypium</taxon>
    </lineage>
</organism>
<proteinExistence type="predicted"/>
<dbReference type="OrthoDB" id="10444805at2759"/>
<reference evidence="1 2" key="1">
    <citation type="submission" date="2015-01" db="EMBL/GenBank/DDBJ databases">
        <title>Genome of allotetraploid Gossypium barbadense reveals genomic plasticity and fiber elongation in cotton evolution.</title>
        <authorList>
            <person name="Chen X."/>
            <person name="Liu X."/>
            <person name="Zhao B."/>
            <person name="Zheng H."/>
            <person name="Hu Y."/>
            <person name="Lu G."/>
            <person name="Yang C."/>
            <person name="Chen J."/>
            <person name="Shan C."/>
            <person name="Zhang L."/>
            <person name="Zhou Y."/>
            <person name="Wang L."/>
            <person name="Guo W."/>
            <person name="Bai Y."/>
            <person name="Ruan J."/>
            <person name="Shangguan X."/>
            <person name="Mao Y."/>
            <person name="Jiang J."/>
            <person name="Zhu Y."/>
            <person name="Lei J."/>
            <person name="Kang H."/>
            <person name="Chen S."/>
            <person name="He X."/>
            <person name="Wang R."/>
            <person name="Wang Y."/>
            <person name="Chen J."/>
            <person name="Wang L."/>
            <person name="Yu S."/>
            <person name="Wang B."/>
            <person name="Wei J."/>
            <person name="Song S."/>
            <person name="Lu X."/>
            <person name="Gao Z."/>
            <person name="Gu W."/>
            <person name="Deng X."/>
            <person name="Ma D."/>
            <person name="Wang S."/>
            <person name="Liang W."/>
            <person name="Fang L."/>
            <person name="Cai C."/>
            <person name="Zhu X."/>
            <person name="Zhou B."/>
            <person name="Zhang Y."/>
            <person name="Chen Z."/>
            <person name="Xu S."/>
            <person name="Zhu R."/>
            <person name="Wang S."/>
            <person name="Zhang T."/>
            <person name="Zhao G."/>
        </authorList>
    </citation>
    <scope>NUCLEOTIDE SEQUENCE [LARGE SCALE GENOMIC DNA]</scope>
    <source>
        <strain evidence="2">cv. Xinhai21</strain>
        <tissue evidence="1">Leaf</tissue>
    </source>
</reference>